<protein>
    <submittedName>
        <fullName evidence="3">Uncharacterized protein LOC109126355</fullName>
    </submittedName>
</protein>
<sequence>MTLNIAAISSRGEANGITMLLDVAWIEQWLIATSGRSEFLRFEGSDHRPLVTSFDPEKKKRKGLFRYDRRLKEQPEVLKLVKEAWNSDPATSVDQRLHHCRTTIIKWSKLQLQNSQKEINSLKDQLEEAMIDDVATQSSIDLINQSLQRAYKQEEEFWKQRSRQLWLALGDRNSGYFHASTKG</sequence>
<proteinExistence type="predicted"/>
<dbReference type="GeneID" id="109126355"/>
<name>A0ABM1QF72_CAMSA</name>
<feature type="coiled-coil region" evidence="1">
    <location>
        <begin position="105"/>
        <end position="132"/>
    </location>
</feature>
<accession>A0ABM1QF72</accession>
<dbReference type="Proteomes" id="UP000694864">
    <property type="component" value="Chromosome 9"/>
</dbReference>
<reference evidence="3" key="2">
    <citation type="submission" date="2025-08" db="UniProtKB">
        <authorList>
            <consortium name="RefSeq"/>
        </authorList>
    </citation>
    <scope>IDENTIFICATION</scope>
    <source>
        <tissue evidence="3">Leaf</tissue>
    </source>
</reference>
<keyword evidence="1" id="KW-0175">Coiled coil</keyword>
<keyword evidence="2" id="KW-1185">Reference proteome</keyword>
<evidence type="ECO:0000313" key="2">
    <source>
        <dbReference type="Proteomes" id="UP000694864"/>
    </source>
</evidence>
<gene>
    <name evidence="3" type="primary">LOC109126355</name>
</gene>
<evidence type="ECO:0000313" key="3">
    <source>
        <dbReference type="RefSeq" id="XP_019085410.1"/>
    </source>
</evidence>
<reference evidence="2" key="1">
    <citation type="journal article" date="2014" name="Nat. Commun.">
        <title>The emerging biofuel crop Camelina sativa retains a highly undifferentiated hexaploid genome structure.</title>
        <authorList>
            <person name="Kagale S."/>
            <person name="Koh C."/>
            <person name="Nixon J."/>
            <person name="Bollina V."/>
            <person name="Clarke W.E."/>
            <person name="Tuteja R."/>
            <person name="Spillane C."/>
            <person name="Robinson S.J."/>
            <person name="Links M.G."/>
            <person name="Clarke C."/>
            <person name="Higgins E.E."/>
            <person name="Huebert T."/>
            <person name="Sharpe A.G."/>
            <person name="Parkin I.A."/>
        </authorList>
    </citation>
    <scope>NUCLEOTIDE SEQUENCE [LARGE SCALE GENOMIC DNA]</scope>
    <source>
        <strain evidence="2">cv. DH55</strain>
    </source>
</reference>
<evidence type="ECO:0000256" key="1">
    <source>
        <dbReference type="SAM" id="Coils"/>
    </source>
</evidence>
<organism evidence="2 3">
    <name type="scientific">Camelina sativa</name>
    <name type="common">False flax</name>
    <name type="synonym">Myagrum sativum</name>
    <dbReference type="NCBI Taxonomy" id="90675"/>
    <lineage>
        <taxon>Eukaryota</taxon>
        <taxon>Viridiplantae</taxon>
        <taxon>Streptophyta</taxon>
        <taxon>Embryophyta</taxon>
        <taxon>Tracheophyta</taxon>
        <taxon>Spermatophyta</taxon>
        <taxon>Magnoliopsida</taxon>
        <taxon>eudicotyledons</taxon>
        <taxon>Gunneridae</taxon>
        <taxon>Pentapetalae</taxon>
        <taxon>rosids</taxon>
        <taxon>malvids</taxon>
        <taxon>Brassicales</taxon>
        <taxon>Brassicaceae</taxon>
        <taxon>Camelineae</taxon>
        <taxon>Camelina</taxon>
    </lineage>
</organism>
<dbReference type="RefSeq" id="XP_019085410.1">
    <property type="nucleotide sequence ID" value="XM_019229865.1"/>
</dbReference>